<reference evidence="1 2" key="1">
    <citation type="submission" date="2024-04" db="EMBL/GenBank/DDBJ databases">
        <title>Novel species of the genus Ideonella isolated from streams.</title>
        <authorList>
            <person name="Lu H."/>
        </authorList>
    </citation>
    <scope>NUCLEOTIDE SEQUENCE [LARGE SCALE GENOMIC DNA]</scope>
    <source>
        <strain evidence="1 2">BYS139W</strain>
    </source>
</reference>
<gene>
    <name evidence="1" type="ORF">AACH11_23340</name>
</gene>
<accession>A0ABU9BIK2</accession>
<proteinExistence type="predicted"/>
<evidence type="ECO:0000313" key="1">
    <source>
        <dbReference type="EMBL" id="MEK8028904.1"/>
    </source>
</evidence>
<dbReference type="RefSeq" id="WP_341376691.1">
    <property type="nucleotide sequence ID" value="NZ_JBBUTF010000033.1"/>
</dbReference>
<evidence type="ECO:0000313" key="2">
    <source>
        <dbReference type="Proteomes" id="UP001368500"/>
    </source>
</evidence>
<comment type="caution">
    <text evidence="1">The sequence shown here is derived from an EMBL/GenBank/DDBJ whole genome shotgun (WGS) entry which is preliminary data.</text>
</comment>
<name>A0ABU9BIK2_9BURK</name>
<keyword evidence="2" id="KW-1185">Reference proteome</keyword>
<dbReference type="Proteomes" id="UP001368500">
    <property type="component" value="Unassembled WGS sequence"/>
</dbReference>
<evidence type="ECO:0008006" key="3">
    <source>
        <dbReference type="Google" id="ProtNLM"/>
    </source>
</evidence>
<dbReference type="EMBL" id="JBBUTF010000033">
    <property type="protein sequence ID" value="MEK8028904.1"/>
    <property type="molecule type" value="Genomic_DNA"/>
</dbReference>
<sequence>MHPDEDQTFIPASFDALYRDARGRLSLPRDDFRQRYELCEDMAQMLVDPSAERLHAMGLSEDLVLARTRDALGAEGGGFSADEAAWIATRLAELLGWTWAEALPAPDASLRRA</sequence>
<protein>
    <recommendedName>
        <fullName evidence="3">ATPase with chaperone activity</fullName>
    </recommendedName>
</protein>
<organism evidence="1 2">
    <name type="scientific">Pseudaquabacterium rugosum</name>
    <dbReference type="NCBI Taxonomy" id="2984194"/>
    <lineage>
        <taxon>Bacteria</taxon>
        <taxon>Pseudomonadati</taxon>
        <taxon>Pseudomonadota</taxon>
        <taxon>Betaproteobacteria</taxon>
        <taxon>Burkholderiales</taxon>
        <taxon>Sphaerotilaceae</taxon>
        <taxon>Pseudaquabacterium</taxon>
    </lineage>
</organism>